<feature type="transmembrane region" description="Helical" evidence="14">
    <location>
        <begin position="1036"/>
        <end position="1054"/>
    </location>
</feature>
<evidence type="ECO:0000256" key="8">
    <source>
        <dbReference type="ARBA" id="ARBA00022771"/>
    </source>
</evidence>
<evidence type="ECO:0000313" key="17">
    <source>
        <dbReference type="Proteomes" id="UP000193240"/>
    </source>
</evidence>
<feature type="compositionally biased region" description="Basic and acidic residues" evidence="13">
    <location>
        <begin position="616"/>
        <end position="631"/>
    </location>
</feature>
<evidence type="ECO:0000256" key="13">
    <source>
        <dbReference type="SAM" id="MobiDB-lite"/>
    </source>
</evidence>
<sequence>MATDTGPLDTGLFGQGQSQAHDTASGAENDAFHDTHSTSSNMGDRDEADTCRICRGEGTVDEPLFYPCKCSGSIKYVHQECLMEWLSHTQKKHCELCKTSFRFTKLYHPGMPSRIPTAVFLRRAALHVLNMFLTWCRGVLVASVWLILLPWCMRVVWRSLFWVGDGGWAPGSFAGLPDATDRNRTIMSDPTDLEAIRSTLDAAKANGTAHNLTLSKLLMSSLPPTTQQQVFTANEPLLWTILKRMYLGWQYPATSLAPAMSNGTELNFTTDALGFRNSSLGFRSPSLLSDISWFHWFNSQTANRFLIDVFEGQIITMSVVLAFILIFLIREWVVQQQPVINMVALGGDGAMPQEQVVAQVPDELVAHIPDEQERNVEHDEDDEINNQVNTRDLSDPDPTTVAGALELGARRPNGFLRRQRELAFQLRLQNPDLTPLLKEVLESGVASDEDDLSAFEGMPVEQLKMIRAIFSQSLIDAYAMLVAEEEGSSPTGSNFPSTSTTLQKERRESTELVEENDPESSQRPEMPARDKSFIATHIRRSLEEGSSWSFDNVPVASDDVSGENVPDNWDDEDAEASGDHEPDATHSDNEPGSEDSSGSWQQVADVNVGDDSDQALEGRRPRDKGKGRANDDLPQDNDNAQRNDLSTEDSASTEDGIHVETTMDAGVEASTSTPESGVDRDNTPTPNETNAATDARPPPVEAQEASVLDIIMDWIYGPADPAALPPAEPANDEHVVRNIEDEAPFVPLANNELLEPADVPVIIQDPEVAAAAARAGIDVNDQDAIDDAEDLEGILELIGMQGPLIGLFQNAVFSAVLISATLACAVWLPYLWGKVVILFVGSPVALFIKLPLQIVATATDLLVDVTLVAAGGFAYWTSQFLLAIVKLSTKGEPGYLEDTLRRLILPTQSIVKNAVIRITQALLNSSLSTSPGYFKLSINSHAALRTLQNSTSFAMNQTNTVFGAVLQEAQNESAFKLLWRGLGFVSSSVGHLIQQSRSLITWIWTSKSYKITLDMDLGADETVTSALDYWTANDRLIAVLAGYTFFALAGAIYLRRGTPFSTSQQGQRVERIISDILQQAGGVLKVILIISIEMLAFPLYCGLLLDLAMLPLFRDATIYSRWRFACESPWTAGFVHWFIGTCYMFHFALFVAMCRKIMRKGVLYFIRDPDDPTFHPVRDVLERSVTTQLRKIAFSALVYGALVIVCLGGVVWTLSRVTYGVLPIHWTTEAPSLEFPLDLLFYNFLTPVIIKAYKPGEGLHTVCTWWFKKCAGALRLSHFLFNERTESEEGHHINTTWFGWVIGRKGEVNTPQDTENEAEPPNENGSVDTYFVPDGRYVRAPASDQCRVPKGQAVFVDVDKDNVRKDGNTDGGVHNSDLVQMVYIPPWFRLRIACFVITIWIFMGISGVSVTIIPLMFGRYLFSLCLPPTVEMNDIHAFSLGVYTLGSVAYSCYQAYKLAASLNRPDVSPLYQLRSFASTASQFSLIVLRFSYVWASLIFAIPLLCAVLIELYFLMPLHAWMGPSDPHVVHLIQDWTLGFLYSRLAARLLFNRNTRPAQAFNQVIEGGYLHPNARITTRCFVLPVLALFSIAIAVPASVAWVSTHLVYRGASDAMKSQIWRYSFPAVGLAIVFMFAGRVVAKIVTRWRLVVRDEVYLIGERLHNFGEKRAPQARLDASNQRSGADGAGAQTPPVTMVEGI</sequence>
<evidence type="ECO:0000259" key="15">
    <source>
        <dbReference type="PROSITE" id="PS51292"/>
    </source>
</evidence>
<feature type="region of interest" description="Disordered" evidence="13">
    <location>
        <begin position="1671"/>
        <end position="1699"/>
    </location>
</feature>
<keyword evidence="10" id="KW-0862">Zinc</keyword>
<dbReference type="FunFam" id="3.30.40.10:FF:000287">
    <property type="entry name" value="RING finger membrane protein"/>
    <property type="match status" value="1"/>
</dbReference>
<feature type="compositionally biased region" description="Polar residues" evidence="13">
    <location>
        <begin position="594"/>
        <end position="604"/>
    </location>
</feature>
<feature type="compositionally biased region" description="Basic and acidic residues" evidence="13">
    <location>
        <begin position="577"/>
        <end position="589"/>
    </location>
</feature>
<dbReference type="EC" id="2.3.2.27" evidence="4"/>
<dbReference type="GO" id="GO:0061630">
    <property type="term" value="F:ubiquitin protein ligase activity"/>
    <property type="evidence" value="ECO:0007669"/>
    <property type="project" value="UniProtKB-EC"/>
</dbReference>
<evidence type="ECO:0000256" key="14">
    <source>
        <dbReference type="SAM" id="Phobius"/>
    </source>
</evidence>
<dbReference type="SUPFAM" id="SSF57850">
    <property type="entry name" value="RING/U-box"/>
    <property type="match status" value="1"/>
</dbReference>
<dbReference type="PANTHER" id="PTHR13145:SF0">
    <property type="entry name" value="E3 UBIQUITIN-PROTEIN LIGASE MARCHF6"/>
    <property type="match status" value="1"/>
</dbReference>
<evidence type="ECO:0000313" key="16">
    <source>
        <dbReference type="EMBL" id="OSS49031.1"/>
    </source>
</evidence>
<feature type="compositionally biased region" description="Basic and acidic residues" evidence="13">
    <location>
        <begin position="520"/>
        <end position="530"/>
    </location>
</feature>
<dbReference type="InParanoid" id="A0A1Y2LZ19"/>
<keyword evidence="6 14" id="KW-0812">Transmembrane</keyword>
<dbReference type="InterPro" id="IPR013083">
    <property type="entry name" value="Znf_RING/FYVE/PHD"/>
</dbReference>
<feature type="transmembrane region" description="Helical" evidence="14">
    <location>
        <begin position="1527"/>
        <end position="1546"/>
    </location>
</feature>
<dbReference type="InterPro" id="IPR011016">
    <property type="entry name" value="Znf_RING-CH"/>
</dbReference>
<feature type="transmembrane region" description="Helical" evidence="14">
    <location>
        <begin position="1492"/>
        <end position="1515"/>
    </location>
</feature>
<feature type="transmembrane region" description="Helical" evidence="14">
    <location>
        <begin position="1580"/>
        <end position="1601"/>
    </location>
</feature>
<dbReference type="EMBL" id="KZ107844">
    <property type="protein sequence ID" value="OSS49031.1"/>
    <property type="molecule type" value="Genomic_DNA"/>
</dbReference>
<dbReference type="CDD" id="cd16702">
    <property type="entry name" value="RING_CH-C4HC3_MARCH6"/>
    <property type="match status" value="1"/>
</dbReference>
<evidence type="ECO:0000256" key="2">
    <source>
        <dbReference type="ARBA" id="ARBA00004141"/>
    </source>
</evidence>
<keyword evidence="9" id="KW-0833">Ubl conjugation pathway</keyword>
<evidence type="ECO:0000256" key="4">
    <source>
        <dbReference type="ARBA" id="ARBA00012483"/>
    </source>
</evidence>
<feature type="transmembrane region" description="Helical" evidence="14">
    <location>
        <begin position="1390"/>
        <end position="1417"/>
    </location>
</feature>
<feature type="domain" description="RING-CH-type" evidence="15">
    <location>
        <begin position="43"/>
        <end position="104"/>
    </location>
</feature>
<evidence type="ECO:0000256" key="6">
    <source>
        <dbReference type="ARBA" id="ARBA00022692"/>
    </source>
</evidence>
<dbReference type="SMART" id="SM00744">
    <property type="entry name" value="RINGv"/>
    <property type="match status" value="1"/>
</dbReference>
<feature type="compositionally biased region" description="Polar residues" evidence="13">
    <location>
        <begin position="488"/>
        <end position="502"/>
    </location>
</feature>
<feature type="compositionally biased region" description="Polar residues" evidence="13">
    <location>
        <begin position="636"/>
        <end position="650"/>
    </location>
</feature>
<keyword evidence="12 14" id="KW-0472">Membrane</keyword>
<feature type="transmembrane region" description="Helical" evidence="14">
    <location>
        <begin position="1621"/>
        <end position="1640"/>
    </location>
</feature>
<evidence type="ECO:0000256" key="5">
    <source>
        <dbReference type="ARBA" id="ARBA00022679"/>
    </source>
</evidence>
<keyword evidence="7" id="KW-0479">Metal-binding</keyword>
<evidence type="ECO:0000256" key="9">
    <source>
        <dbReference type="ARBA" id="ARBA00022786"/>
    </source>
</evidence>
<evidence type="ECO:0000256" key="3">
    <source>
        <dbReference type="ARBA" id="ARBA00004906"/>
    </source>
</evidence>
<dbReference type="Pfam" id="PF12906">
    <property type="entry name" value="RINGv"/>
    <property type="match status" value="1"/>
</dbReference>
<keyword evidence="11 14" id="KW-1133">Transmembrane helix</keyword>
<dbReference type="GO" id="GO:0036503">
    <property type="term" value="P:ERAD pathway"/>
    <property type="evidence" value="ECO:0007669"/>
    <property type="project" value="TreeGrafter"/>
</dbReference>
<comment type="catalytic activity">
    <reaction evidence="1">
        <text>S-ubiquitinyl-[E2 ubiquitin-conjugating enzyme]-L-cysteine + [acceptor protein]-L-lysine = [E2 ubiquitin-conjugating enzyme]-L-cysteine + N(6)-ubiquitinyl-[acceptor protein]-L-lysine.</text>
        <dbReference type="EC" id="2.3.2.27"/>
    </reaction>
</comment>
<dbReference type="Proteomes" id="UP000193240">
    <property type="component" value="Unassembled WGS sequence"/>
</dbReference>
<evidence type="ECO:0000256" key="11">
    <source>
        <dbReference type="ARBA" id="ARBA00022989"/>
    </source>
</evidence>
<dbReference type="InterPro" id="IPR056521">
    <property type="entry name" value="MARCHF6-like_C"/>
</dbReference>
<feature type="region of interest" description="Disordered" evidence="13">
    <location>
        <begin position="486"/>
        <end position="530"/>
    </location>
</feature>
<keyword evidence="8" id="KW-0863">Zinc-finger</keyword>
<reference evidence="16 17" key="1">
    <citation type="journal article" date="2017" name="Genome Announc.">
        <title>Genome sequence of the saprophytic ascomycete Epicoccum nigrum ICMP 19927 strain isolated from New Zealand.</title>
        <authorList>
            <person name="Fokin M."/>
            <person name="Fleetwood D."/>
            <person name="Weir B.S."/>
            <person name="Villas-Boas S.G."/>
        </authorList>
    </citation>
    <scope>NUCLEOTIDE SEQUENCE [LARGE SCALE GENOMIC DNA]</scope>
    <source>
        <strain evidence="16 17">ICMP 19927</strain>
    </source>
</reference>
<feature type="compositionally biased region" description="Low complexity" evidence="13">
    <location>
        <begin position="683"/>
        <end position="695"/>
    </location>
</feature>
<feature type="transmembrane region" description="Helical" evidence="14">
    <location>
        <begin position="807"/>
        <end position="828"/>
    </location>
</feature>
<feature type="transmembrane region" description="Helical" evidence="14">
    <location>
        <begin position="1192"/>
        <end position="1215"/>
    </location>
</feature>
<keyword evidence="5" id="KW-0808">Transferase</keyword>
<feature type="transmembrane region" description="Helical" evidence="14">
    <location>
        <begin position="1133"/>
        <end position="1154"/>
    </location>
</feature>
<dbReference type="FunCoup" id="A0A1Y2LZ19">
    <property type="interactions" value="514"/>
</dbReference>
<dbReference type="PANTHER" id="PTHR13145">
    <property type="entry name" value="SSM4 PROTEIN"/>
    <property type="match status" value="1"/>
</dbReference>
<keyword evidence="17" id="KW-1185">Reference proteome</keyword>
<feature type="region of interest" description="Disordered" evidence="13">
    <location>
        <begin position="1309"/>
        <end position="1328"/>
    </location>
</feature>
<dbReference type="PROSITE" id="PS51292">
    <property type="entry name" value="ZF_RING_CH"/>
    <property type="match status" value="1"/>
</dbReference>
<feature type="region of interest" description="Disordered" evidence="13">
    <location>
        <begin position="548"/>
        <end position="701"/>
    </location>
</feature>
<dbReference type="GO" id="GO:0005789">
    <property type="term" value="C:endoplasmic reticulum membrane"/>
    <property type="evidence" value="ECO:0007669"/>
    <property type="project" value="TreeGrafter"/>
</dbReference>
<evidence type="ECO:0000256" key="7">
    <source>
        <dbReference type="ARBA" id="ARBA00022723"/>
    </source>
</evidence>
<evidence type="ECO:0000256" key="10">
    <source>
        <dbReference type="ARBA" id="ARBA00022833"/>
    </source>
</evidence>
<dbReference type="OMA" id="VGTCYMF"/>
<dbReference type="Gene3D" id="3.30.40.10">
    <property type="entry name" value="Zinc/RING finger domain, C3HC4 (zinc finger)"/>
    <property type="match status" value="1"/>
</dbReference>
<dbReference type="STRING" id="105696.A0A1Y2LZ19"/>
<dbReference type="Pfam" id="PF23113">
    <property type="entry name" value="MARCHF6_C"/>
    <property type="match status" value="1"/>
</dbReference>
<feature type="transmembrane region" description="Helical" evidence="14">
    <location>
        <begin position="1086"/>
        <end position="1113"/>
    </location>
</feature>
<feature type="region of interest" description="Disordered" evidence="13">
    <location>
        <begin position="1"/>
        <end position="47"/>
    </location>
</feature>
<dbReference type="GO" id="GO:0008270">
    <property type="term" value="F:zinc ion binding"/>
    <property type="evidence" value="ECO:0007669"/>
    <property type="project" value="UniProtKB-KW"/>
</dbReference>
<protein>
    <recommendedName>
        <fullName evidence="4">RING-type E3 ubiquitin transferase</fullName>
        <ecNumber evidence="4">2.3.2.27</ecNumber>
    </recommendedName>
</protein>
<name>A0A1Y2LZ19_EPING</name>
<comment type="subcellular location">
    <subcellularLocation>
        <location evidence="2">Membrane</location>
        <topology evidence="2">Multi-pass membrane protein</topology>
    </subcellularLocation>
</comment>
<evidence type="ECO:0000256" key="12">
    <source>
        <dbReference type="ARBA" id="ARBA00023136"/>
    </source>
</evidence>
<organism evidence="16 17">
    <name type="scientific">Epicoccum nigrum</name>
    <name type="common">Soil fungus</name>
    <name type="synonym">Epicoccum purpurascens</name>
    <dbReference type="NCBI Taxonomy" id="105696"/>
    <lineage>
        <taxon>Eukaryota</taxon>
        <taxon>Fungi</taxon>
        <taxon>Dikarya</taxon>
        <taxon>Ascomycota</taxon>
        <taxon>Pezizomycotina</taxon>
        <taxon>Dothideomycetes</taxon>
        <taxon>Pleosporomycetidae</taxon>
        <taxon>Pleosporales</taxon>
        <taxon>Pleosporineae</taxon>
        <taxon>Didymellaceae</taxon>
        <taxon>Epicoccum</taxon>
    </lineage>
</organism>
<feature type="transmembrane region" description="Helical" evidence="14">
    <location>
        <begin position="835"/>
        <end position="855"/>
    </location>
</feature>
<accession>A0A1Y2LZ19</accession>
<comment type="pathway">
    <text evidence="3">Protein modification; protein ubiquitination.</text>
</comment>
<evidence type="ECO:0000256" key="1">
    <source>
        <dbReference type="ARBA" id="ARBA00000900"/>
    </source>
</evidence>
<gene>
    <name evidence="16" type="ORF">B5807_05668</name>
</gene>
<proteinExistence type="predicted"/>